<feature type="compositionally biased region" description="Polar residues" evidence="1">
    <location>
        <begin position="663"/>
        <end position="672"/>
    </location>
</feature>
<feature type="region of interest" description="Disordered" evidence="1">
    <location>
        <begin position="591"/>
        <end position="672"/>
    </location>
</feature>
<gene>
    <name evidence="2" type="ORF">PG991_012304</name>
</gene>
<feature type="compositionally biased region" description="Acidic residues" evidence="1">
    <location>
        <begin position="600"/>
        <end position="626"/>
    </location>
</feature>
<organism evidence="2 3">
    <name type="scientific">Apiospora marii</name>
    <dbReference type="NCBI Taxonomy" id="335849"/>
    <lineage>
        <taxon>Eukaryota</taxon>
        <taxon>Fungi</taxon>
        <taxon>Dikarya</taxon>
        <taxon>Ascomycota</taxon>
        <taxon>Pezizomycotina</taxon>
        <taxon>Sordariomycetes</taxon>
        <taxon>Xylariomycetidae</taxon>
        <taxon>Amphisphaeriales</taxon>
        <taxon>Apiosporaceae</taxon>
        <taxon>Apiospora</taxon>
    </lineage>
</organism>
<evidence type="ECO:0008006" key="4">
    <source>
        <dbReference type="Google" id="ProtNLM"/>
    </source>
</evidence>
<protein>
    <recommendedName>
        <fullName evidence="4">Prolyl 4-hydroxylase alpha subunit domain-containing protein</fullName>
    </recommendedName>
</protein>
<evidence type="ECO:0000256" key="1">
    <source>
        <dbReference type="SAM" id="MobiDB-lite"/>
    </source>
</evidence>
<accession>A0ABR1R9N8</accession>
<dbReference type="EMBL" id="JAQQWI010000017">
    <property type="protein sequence ID" value="KAK8006007.1"/>
    <property type="molecule type" value="Genomic_DNA"/>
</dbReference>
<dbReference type="Gene3D" id="3.60.130.30">
    <property type="match status" value="1"/>
</dbReference>
<sequence length="672" mass="76920">MPFLRAEAPPGTPEEETIEYLLGRRHTQVKHRRKIKTYGEITDEQRAETGLVQWGKRRDVIPGDPYGLWRSWAGNLSHHRDDRMLDILPPIFDKVMSIEDDDESPLLYKIRYLLSRLSSCNDICKLALDVSTRDDVYVLQETEEELVVEFSLLSKTVRLMRCWDIDLNKKNPFDKTQRCKDAEQEIDELFTEAPMATEVQQLLMARIIAENGGSLRSINNQQHQVDVGHKDFSKDLHELRSEAQERFWLLSTEAERDALRQAAQDGDDQVDHIVTVLKANWPRHWTNGRYDPDLFRHHLRDKIAAEKVWELVDADVFVVLDAQSRVVFANVEEAAQLLFGGPEIVPALNRAIDLYSFFVPIRAPEARRHAVDRHIRRAHPELDPARANLAQLQNVKMGVAHYGYWNPYPSLEGRHVFPSEDCFFSGTRLTNYPRKVFPGFCEAVLGKASAVIRLLLEKLDPTYYRLSGTMYDRLPKEGGNPIRTNEEDFLSMFVLGINAHTQRHRDTSDVRGGYAGLFTLGQYTGGNLCIPQLGIKVPYAPGACALLRGDRMDHLVADYTGPRYFVTGTHHESVRQYAMNQMPDRNWELRRIPRRGGGNSDDDKDDLESSSEEDEEEDEDPPSDVDDPIRFPLETPCINDGADSDDSDDPPYTNWELHWGRALNSSDSSSYS</sequence>
<name>A0ABR1R9N8_9PEZI</name>
<dbReference type="Proteomes" id="UP001396898">
    <property type="component" value="Unassembled WGS sequence"/>
</dbReference>
<comment type="caution">
    <text evidence="2">The sequence shown here is derived from an EMBL/GenBank/DDBJ whole genome shotgun (WGS) entry which is preliminary data.</text>
</comment>
<evidence type="ECO:0000313" key="3">
    <source>
        <dbReference type="Proteomes" id="UP001396898"/>
    </source>
</evidence>
<keyword evidence="3" id="KW-1185">Reference proteome</keyword>
<proteinExistence type="predicted"/>
<reference evidence="2 3" key="1">
    <citation type="submission" date="2023-01" db="EMBL/GenBank/DDBJ databases">
        <title>Analysis of 21 Apiospora genomes using comparative genomics revels a genus with tremendous synthesis potential of carbohydrate active enzymes and secondary metabolites.</title>
        <authorList>
            <person name="Sorensen T."/>
        </authorList>
    </citation>
    <scope>NUCLEOTIDE SEQUENCE [LARGE SCALE GENOMIC DNA]</scope>
    <source>
        <strain evidence="2 3">CBS 20057</strain>
    </source>
</reference>
<evidence type="ECO:0000313" key="2">
    <source>
        <dbReference type="EMBL" id="KAK8006007.1"/>
    </source>
</evidence>